<dbReference type="SUPFAM" id="SSF82895">
    <property type="entry name" value="TSP-1 type 1 repeat"/>
    <property type="match status" value="1"/>
</dbReference>
<sequence>MEIPCMLLVILRCTFEVCSLSIPSPPLAYVDKEMEQKIKFHKTQDWIEWTAWSRCTATRNECHSGSQSRQRKCISPSGCSGIFEESRDCPQSGCQDYLHPMATQEVMPASYSSFISQECDTDIKFSLKSHRAKAIPPMIQERFIGKSEHIQNGYFNSKYLPGDPDKKLRNMVKYCFEPHRLTAGEASQLSYFNRTSRSSLYPEQKSDYPGSKHVSGLSIVVDNHQNLVVAYFALPSSTLGYRKIYYRRWKGMGFEEAV</sequence>
<keyword evidence="1" id="KW-0732">Signal</keyword>
<evidence type="ECO:0000313" key="3">
    <source>
        <dbReference type="Proteomes" id="UP000594262"/>
    </source>
</evidence>
<dbReference type="AlphaFoldDB" id="A0A7M5XEV7"/>
<dbReference type="PROSITE" id="PS50092">
    <property type="entry name" value="TSP1"/>
    <property type="match status" value="1"/>
</dbReference>
<dbReference type="InterPro" id="IPR036383">
    <property type="entry name" value="TSP1_rpt_sf"/>
</dbReference>
<dbReference type="OrthoDB" id="6021635at2759"/>
<dbReference type="EnsemblMetazoa" id="CLYHEMT021930.1">
    <property type="protein sequence ID" value="CLYHEMP021930.1"/>
    <property type="gene ID" value="CLYHEMG021930"/>
</dbReference>
<evidence type="ECO:0000313" key="2">
    <source>
        <dbReference type="EnsemblMetazoa" id="CLYHEMP021930.1"/>
    </source>
</evidence>
<dbReference type="InterPro" id="IPR000884">
    <property type="entry name" value="TSP1_rpt"/>
</dbReference>
<dbReference type="GeneID" id="136812678"/>
<evidence type="ECO:0000256" key="1">
    <source>
        <dbReference type="SAM" id="SignalP"/>
    </source>
</evidence>
<reference evidence="2" key="1">
    <citation type="submission" date="2021-01" db="UniProtKB">
        <authorList>
            <consortium name="EnsemblMetazoa"/>
        </authorList>
    </citation>
    <scope>IDENTIFICATION</scope>
</reference>
<proteinExistence type="predicted"/>
<feature type="signal peptide" evidence="1">
    <location>
        <begin position="1"/>
        <end position="19"/>
    </location>
</feature>
<protein>
    <submittedName>
        <fullName evidence="2">Uncharacterized protein</fullName>
    </submittedName>
</protein>
<feature type="chain" id="PRO_5029746026" evidence="1">
    <location>
        <begin position="20"/>
        <end position="258"/>
    </location>
</feature>
<name>A0A7M5XEV7_9CNID</name>
<dbReference type="Proteomes" id="UP000594262">
    <property type="component" value="Unplaced"/>
</dbReference>
<organism evidence="2 3">
    <name type="scientific">Clytia hemisphaerica</name>
    <dbReference type="NCBI Taxonomy" id="252671"/>
    <lineage>
        <taxon>Eukaryota</taxon>
        <taxon>Metazoa</taxon>
        <taxon>Cnidaria</taxon>
        <taxon>Hydrozoa</taxon>
        <taxon>Hydroidolina</taxon>
        <taxon>Leptothecata</taxon>
        <taxon>Obeliida</taxon>
        <taxon>Clytiidae</taxon>
        <taxon>Clytia</taxon>
    </lineage>
</organism>
<accession>A0A7M5XEV7</accession>
<keyword evidence="3" id="KW-1185">Reference proteome</keyword>
<dbReference type="RefSeq" id="XP_066925305.1">
    <property type="nucleotide sequence ID" value="XM_067069204.1"/>
</dbReference>
<dbReference type="Gene3D" id="2.20.100.10">
    <property type="entry name" value="Thrombospondin type-1 (TSP1) repeat"/>
    <property type="match status" value="1"/>
</dbReference>